<dbReference type="Pfam" id="PF03631">
    <property type="entry name" value="Virul_fac_BrkB"/>
    <property type="match status" value="1"/>
</dbReference>
<feature type="chain" id="PRO_5016753619" evidence="7">
    <location>
        <begin position="27"/>
        <end position="294"/>
    </location>
</feature>
<keyword evidence="7" id="KW-0732">Signal</keyword>
<comment type="subcellular location">
    <subcellularLocation>
        <location evidence="1">Cell membrane</location>
        <topology evidence="1">Multi-pass membrane protein</topology>
    </subcellularLocation>
</comment>
<feature type="transmembrane region" description="Helical" evidence="6">
    <location>
        <begin position="26"/>
        <end position="48"/>
    </location>
</feature>
<keyword evidence="2" id="KW-1003">Cell membrane</keyword>
<proteinExistence type="predicted"/>
<feature type="transmembrane region" description="Helical" evidence="6">
    <location>
        <begin position="242"/>
        <end position="263"/>
    </location>
</feature>
<organism evidence="8 9">
    <name type="scientific">Paracidobacterium acidisoli</name>
    <dbReference type="NCBI Taxonomy" id="2303751"/>
    <lineage>
        <taxon>Bacteria</taxon>
        <taxon>Pseudomonadati</taxon>
        <taxon>Acidobacteriota</taxon>
        <taxon>Terriglobia</taxon>
        <taxon>Terriglobales</taxon>
        <taxon>Acidobacteriaceae</taxon>
        <taxon>Paracidobacterium</taxon>
    </lineage>
</organism>
<keyword evidence="4 6" id="KW-1133">Transmembrane helix</keyword>
<feature type="signal peptide" evidence="7">
    <location>
        <begin position="1"/>
        <end position="26"/>
    </location>
</feature>
<feature type="transmembrane region" description="Helical" evidence="6">
    <location>
        <begin position="208"/>
        <end position="230"/>
    </location>
</feature>
<evidence type="ECO:0000256" key="2">
    <source>
        <dbReference type="ARBA" id="ARBA00022475"/>
    </source>
</evidence>
<keyword evidence="9" id="KW-1185">Reference proteome</keyword>
<reference evidence="8 9" key="1">
    <citation type="submission" date="2018-08" db="EMBL/GenBank/DDBJ databases">
        <title>Acidipila sp. 4G-K13, an acidobacterium isolated from forest soil.</title>
        <authorList>
            <person name="Gao Z.-H."/>
            <person name="Qiu L.-H."/>
        </authorList>
    </citation>
    <scope>NUCLEOTIDE SEQUENCE [LARGE SCALE GENOMIC DNA]</scope>
    <source>
        <strain evidence="8 9">4G-K13</strain>
    </source>
</reference>
<evidence type="ECO:0000256" key="5">
    <source>
        <dbReference type="ARBA" id="ARBA00023136"/>
    </source>
</evidence>
<name>A0A372INJ4_9BACT</name>
<keyword evidence="3 6" id="KW-0812">Transmembrane</keyword>
<accession>A0A372INJ4</accession>
<gene>
    <name evidence="8" type="ORF">D0Y96_13975</name>
</gene>
<dbReference type="GO" id="GO:0005886">
    <property type="term" value="C:plasma membrane"/>
    <property type="evidence" value="ECO:0007669"/>
    <property type="project" value="UniProtKB-SubCell"/>
</dbReference>
<dbReference type="PANTHER" id="PTHR30213:SF0">
    <property type="entry name" value="UPF0761 MEMBRANE PROTEIN YIHY"/>
    <property type="match status" value="1"/>
</dbReference>
<feature type="transmembrane region" description="Helical" evidence="6">
    <location>
        <begin position="89"/>
        <end position="109"/>
    </location>
</feature>
<dbReference type="PIRSF" id="PIRSF035875">
    <property type="entry name" value="RNase_BN"/>
    <property type="match status" value="1"/>
</dbReference>
<evidence type="ECO:0000256" key="3">
    <source>
        <dbReference type="ARBA" id="ARBA00022692"/>
    </source>
</evidence>
<feature type="transmembrane region" description="Helical" evidence="6">
    <location>
        <begin position="130"/>
        <end position="154"/>
    </location>
</feature>
<dbReference type="PANTHER" id="PTHR30213">
    <property type="entry name" value="INNER MEMBRANE PROTEIN YHJD"/>
    <property type="match status" value="1"/>
</dbReference>
<protein>
    <submittedName>
        <fullName evidence="8">YihY/virulence factor BrkB family protein</fullName>
    </submittedName>
</protein>
<dbReference type="RefSeq" id="WP_117300885.1">
    <property type="nucleotide sequence ID" value="NZ_QVQT02000004.1"/>
</dbReference>
<dbReference type="EMBL" id="QVQT01000004">
    <property type="protein sequence ID" value="RFU16476.1"/>
    <property type="molecule type" value="Genomic_DNA"/>
</dbReference>
<keyword evidence="5 6" id="KW-0472">Membrane</keyword>
<dbReference type="OrthoDB" id="3209118at2"/>
<sequence>MLRLFDHLRRAALASFGHSAFSTAKAAAYSAVFSLFPALLVVTTLLAITPEGGSFSGEIRAAFAQVLPPDTMYLVQAYFQINHTRSVHLIWSASFVTVAASMGFMLSLMEGFRRAYGLQRNVWSFWRERVVAFLLLPGTLIPMVFATLLVAFGHTIERWMVENADHVLRMYVLLVWRIIRWTIATCTSVAVLTVLYHFGVPHRRNWRTVLPGAALGTVTWFLVTLAYGWYVTRFSDYSLVYGSFGAGVATLIWLYMVSISILIGSEFNAQLFPLPGTLTRKPEHESAPVNPQTV</sequence>
<evidence type="ECO:0000256" key="1">
    <source>
        <dbReference type="ARBA" id="ARBA00004651"/>
    </source>
</evidence>
<evidence type="ECO:0000256" key="6">
    <source>
        <dbReference type="SAM" id="Phobius"/>
    </source>
</evidence>
<comment type="caution">
    <text evidence="8">The sequence shown here is derived from an EMBL/GenBank/DDBJ whole genome shotgun (WGS) entry which is preliminary data.</text>
</comment>
<evidence type="ECO:0000313" key="8">
    <source>
        <dbReference type="EMBL" id="RFU16476.1"/>
    </source>
</evidence>
<evidence type="ECO:0000313" key="9">
    <source>
        <dbReference type="Proteomes" id="UP000264702"/>
    </source>
</evidence>
<evidence type="ECO:0000256" key="7">
    <source>
        <dbReference type="SAM" id="SignalP"/>
    </source>
</evidence>
<evidence type="ECO:0000256" key="4">
    <source>
        <dbReference type="ARBA" id="ARBA00022989"/>
    </source>
</evidence>
<dbReference type="AlphaFoldDB" id="A0A372INJ4"/>
<dbReference type="Proteomes" id="UP000264702">
    <property type="component" value="Unassembled WGS sequence"/>
</dbReference>
<dbReference type="NCBIfam" id="TIGR00765">
    <property type="entry name" value="yihY_not_rbn"/>
    <property type="match status" value="1"/>
</dbReference>
<feature type="transmembrane region" description="Helical" evidence="6">
    <location>
        <begin position="174"/>
        <end position="196"/>
    </location>
</feature>
<dbReference type="InterPro" id="IPR017039">
    <property type="entry name" value="Virul_fac_BrkB"/>
</dbReference>